<evidence type="ECO:0000313" key="4">
    <source>
        <dbReference type="Proteomes" id="UP000317243"/>
    </source>
</evidence>
<organism evidence="3 4">
    <name type="scientific">Thalassoglobus neptunius</name>
    <dbReference type="NCBI Taxonomy" id="1938619"/>
    <lineage>
        <taxon>Bacteria</taxon>
        <taxon>Pseudomonadati</taxon>
        <taxon>Planctomycetota</taxon>
        <taxon>Planctomycetia</taxon>
        <taxon>Planctomycetales</taxon>
        <taxon>Planctomycetaceae</taxon>
        <taxon>Thalassoglobus</taxon>
    </lineage>
</organism>
<dbReference type="RefSeq" id="WP_146506605.1">
    <property type="nucleotide sequence ID" value="NZ_SIHI01000001.1"/>
</dbReference>
<keyword evidence="4" id="KW-1185">Reference proteome</keyword>
<dbReference type="AlphaFoldDB" id="A0A5C5X223"/>
<gene>
    <name evidence="3" type="ORF">KOR42_00220</name>
</gene>
<accession>A0A5C5X223</accession>
<dbReference type="PROSITE" id="PS51257">
    <property type="entry name" value="PROKAR_LIPOPROTEIN"/>
    <property type="match status" value="1"/>
</dbReference>
<dbReference type="InterPro" id="IPR047589">
    <property type="entry name" value="DUF11_rpt"/>
</dbReference>
<feature type="region of interest" description="Disordered" evidence="1">
    <location>
        <begin position="80"/>
        <end position="107"/>
    </location>
</feature>
<dbReference type="OrthoDB" id="252486at2"/>
<dbReference type="EMBL" id="SIHI01000001">
    <property type="protein sequence ID" value="TWT56669.1"/>
    <property type="molecule type" value="Genomic_DNA"/>
</dbReference>
<protein>
    <recommendedName>
        <fullName evidence="2">DUF11 domain-containing protein</fullName>
    </recommendedName>
</protein>
<evidence type="ECO:0000256" key="1">
    <source>
        <dbReference type="SAM" id="MobiDB-lite"/>
    </source>
</evidence>
<feature type="compositionally biased region" description="Polar residues" evidence="1">
    <location>
        <begin position="82"/>
        <end position="96"/>
    </location>
</feature>
<evidence type="ECO:0000313" key="3">
    <source>
        <dbReference type="EMBL" id="TWT56669.1"/>
    </source>
</evidence>
<feature type="domain" description="DUF11" evidence="2">
    <location>
        <begin position="420"/>
        <end position="480"/>
    </location>
</feature>
<sequence>MTIFRRLHQPSHHDLFRAAAPVLLGGALLFASSCGSARPFGRSAFNSKPSPQLQAEQGVQHAYTDSADPSGKMITQLDHQARTSATQTTPTVQEQLSRGEDPFLSTPSAPTNHVDPAFQTASAQMPPATAAPVAAMNSGPYGSDEILQTSAEVIERAQRAQLQAAARYAPEPRVPLNSQVRQVASFECPTGTCPPSSVTASGPCACAATGPEFIGDEYVCDGGDRDTKVYHYRSDRYGLNTEDTVGEWVDEMGELQVKPSTRTCVYAPRFGSVRSATLPQVGIDVDGVAGHHDQVGLAGMDTKQILDEKTHTDEALAMLVRSRASGLEHKAADDSLHQNIAPHHHIKLLNVYQDIVFLKDGLFDKIDRAALSESIAIAQDWTADQGVVIYAHDQAGQEVQARIFAQDYTGVEDKSTPGELAIVKAVDKSTAKPGEELTFTIRFDNTGDRPLSKVRIVDNLSPRLAFIENSVDSNLDGSVDKEDNGQGSQILTFKFDKPLEGHTGGWVSFKCLVR</sequence>
<name>A0A5C5X223_9PLAN</name>
<comment type="caution">
    <text evidence="3">The sequence shown here is derived from an EMBL/GenBank/DDBJ whole genome shotgun (WGS) entry which is preliminary data.</text>
</comment>
<dbReference type="Proteomes" id="UP000317243">
    <property type="component" value="Unassembled WGS sequence"/>
</dbReference>
<reference evidence="3 4" key="1">
    <citation type="submission" date="2019-02" db="EMBL/GenBank/DDBJ databases">
        <title>Deep-cultivation of Planctomycetes and their phenomic and genomic characterization uncovers novel biology.</title>
        <authorList>
            <person name="Wiegand S."/>
            <person name="Jogler M."/>
            <person name="Boedeker C."/>
            <person name="Pinto D."/>
            <person name="Vollmers J."/>
            <person name="Rivas-Marin E."/>
            <person name="Kohn T."/>
            <person name="Peeters S.H."/>
            <person name="Heuer A."/>
            <person name="Rast P."/>
            <person name="Oberbeckmann S."/>
            <person name="Bunk B."/>
            <person name="Jeske O."/>
            <person name="Meyerdierks A."/>
            <person name="Storesund J.E."/>
            <person name="Kallscheuer N."/>
            <person name="Luecker S."/>
            <person name="Lage O.M."/>
            <person name="Pohl T."/>
            <person name="Merkel B.J."/>
            <person name="Hornburger P."/>
            <person name="Mueller R.-W."/>
            <person name="Bruemmer F."/>
            <person name="Labrenz M."/>
            <person name="Spormann A.M."/>
            <person name="Op Den Camp H."/>
            <person name="Overmann J."/>
            <person name="Amann R."/>
            <person name="Jetten M.S.M."/>
            <person name="Mascher T."/>
            <person name="Medema M.H."/>
            <person name="Devos D.P."/>
            <person name="Kaster A.-K."/>
            <person name="Ovreas L."/>
            <person name="Rohde M."/>
            <person name="Galperin M.Y."/>
            <person name="Jogler C."/>
        </authorList>
    </citation>
    <scope>NUCLEOTIDE SEQUENCE [LARGE SCALE GENOMIC DNA]</scope>
    <source>
        <strain evidence="3 4">KOR42</strain>
    </source>
</reference>
<dbReference type="InterPro" id="IPR001434">
    <property type="entry name" value="OmcB-like_DUF11"/>
</dbReference>
<evidence type="ECO:0000259" key="2">
    <source>
        <dbReference type="Pfam" id="PF01345"/>
    </source>
</evidence>
<dbReference type="Pfam" id="PF01345">
    <property type="entry name" value="DUF11"/>
    <property type="match status" value="1"/>
</dbReference>
<dbReference type="NCBIfam" id="TIGR01451">
    <property type="entry name" value="B_ant_repeat"/>
    <property type="match status" value="1"/>
</dbReference>
<proteinExistence type="predicted"/>